<feature type="compositionally biased region" description="Polar residues" evidence="1">
    <location>
        <begin position="43"/>
        <end position="53"/>
    </location>
</feature>
<dbReference type="STRING" id="1331196.A0A1B9ISD0"/>
<dbReference type="Proteomes" id="UP000092583">
    <property type="component" value="Unassembled WGS sequence"/>
</dbReference>
<sequence>MKVAVIGSGLAGLTTAYLLRKEGVEVYLIEKSSKLGFHSQSVEIPLSPSSQGPDKSKSTRNGRRGMEREVTEKVTEDKWIVDVPMRGFQGGYYPLLLSLYHHLQIPLETHNYKFSFSSSQSTYFIHSGSSGYSIPSLPSRAYQNIFNLVRDIATFVGVAICYSLLVILSFVAYHDLLPSCLCNPGSRKTENEMTLKEFTSILSAFLTQPFTIPIIEYEVWTPLGELFESFFISKLVIPLFSSVGTMTTKDCLQLPMKVILEYIHLTLGTDHYQLSKGYTASTIAELLAKPIREQGEGYVKLSTEIMGLEYDGGVSIKMKHTTAQRQGQQEGQEEELITVDKVVLATPASIAKILLEGLESSLNENRQIKEGRRVGQMRAALGKVNYRETIVVTHRDTSILPSSKDRRDLNFFLPDTSFSSRPSPETHPIPYLTPTENAIYTQATQIISPPKRLQRRGRTDAMVLQTTNPAVAIDTSKVLSVSKLERALPLKQPNKILPQLRSSSLDSCVYISGSYAYPGIPLLEGCVGSAKMTVESLLADAYERRTGFVRPILPAGKLDWEVGKGGRFAKTWRWRWYESTWR</sequence>
<dbReference type="Gene3D" id="3.50.50.60">
    <property type="entry name" value="FAD/NAD(P)-binding domain"/>
    <property type="match status" value="1"/>
</dbReference>
<organism evidence="3 4">
    <name type="scientific">Kwoniella mangroviensis CBS 10435</name>
    <dbReference type="NCBI Taxonomy" id="1331196"/>
    <lineage>
        <taxon>Eukaryota</taxon>
        <taxon>Fungi</taxon>
        <taxon>Dikarya</taxon>
        <taxon>Basidiomycota</taxon>
        <taxon>Agaricomycotina</taxon>
        <taxon>Tremellomycetes</taxon>
        <taxon>Tremellales</taxon>
        <taxon>Cryptococcaceae</taxon>
        <taxon>Kwoniella</taxon>
    </lineage>
</organism>
<reference evidence="3 4" key="1">
    <citation type="submission" date="2013-07" db="EMBL/GenBank/DDBJ databases">
        <title>The Genome Sequence of Kwoniella mangroviensis CBS10435.</title>
        <authorList>
            <consortium name="The Broad Institute Genome Sequencing Platform"/>
            <person name="Cuomo C."/>
            <person name="Litvintseva A."/>
            <person name="Chen Y."/>
            <person name="Heitman J."/>
            <person name="Sun S."/>
            <person name="Springer D."/>
            <person name="Dromer F."/>
            <person name="Young S.K."/>
            <person name="Zeng Q."/>
            <person name="Gargeya S."/>
            <person name="Fitzgerald M."/>
            <person name="Abouelleil A."/>
            <person name="Alvarado L."/>
            <person name="Berlin A.M."/>
            <person name="Chapman S.B."/>
            <person name="Dewar J."/>
            <person name="Goldberg J."/>
            <person name="Griggs A."/>
            <person name="Gujja S."/>
            <person name="Hansen M."/>
            <person name="Howarth C."/>
            <person name="Imamovic A."/>
            <person name="Larimer J."/>
            <person name="McCowan C."/>
            <person name="Murphy C."/>
            <person name="Pearson M."/>
            <person name="Priest M."/>
            <person name="Roberts A."/>
            <person name="Saif S."/>
            <person name="Shea T."/>
            <person name="Sykes S."/>
            <person name="Wortman J."/>
            <person name="Nusbaum C."/>
            <person name="Birren B."/>
        </authorList>
    </citation>
    <scope>NUCLEOTIDE SEQUENCE [LARGE SCALE GENOMIC DNA]</scope>
    <source>
        <strain evidence="3 4">CBS 10435</strain>
    </source>
</reference>
<dbReference type="PANTHER" id="PTHR42923:SF17">
    <property type="entry name" value="AMINE OXIDASE DOMAIN-CONTAINING PROTEIN"/>
    <property type="match status" value="1"/>
</dbReference>
<evidence type="ECO:0000313" key="3">
    <source>
        <dbReference type="EMBL" id="OCF58429.1"/>
    </source>
</evidence>
<dbReference type="SUPFAM" id="SSF51905">
    <property type="entry name" value="FAD/NAD(P)-binding domain"/>
    <property type="match status" value="1"/>
</dbReference>
<dbReference type="InterPro" id="IPR036188">
    <property type="entry name" value="FAD/NAD-bd_sf"/>
</dbReference>
<dbReference type="GO" id="GO:0016491">
    <property type="term" value="F:oxidoreductase activity"/>
    <property type="evidence" value="ECO:0007669"/>
    <property type="project" value="TreeGrafter"/>
</dbReference>
<dbReference type="AlphaFoldDB" id="A0A1B9ISD0"/>
<reference evidence="4" key="2">
    <citation type="submission" date="2013-12" db="EMBL/GenBank/DDBJ databases">
        <title>Evolution of pathogenesis and genome organization in the Tremellales.</title>
        <authorList>
            <person name="Cuomo C."/>
            <person name="Litvintseva A."/>
            <person name="Heitman J."/>
            <person name="Chen Y."/>
            <person name="Sun S."/>
            <person name="Springer D."/>
            <person name="Dromer F."/>
            <person name="Young S."/>
            <person name="Zeng Q."/>
            <person name="Chapman S."/>
            <person name="Gujja S."/>
            <person name="Saif S."/>
            <person name="Birren B."/>
        </authorList>
    </citation>
    <scope>NUCLEOTIDE SEQUENCE [LARGE SCALE GENOMIC DNA]</scope>
    <source>
        <strain evidence="4">CBS 10435</strain>
    </source>
</reference>
<evidence type="ECO:0000256" key="2">
    <source>
        <dbReference type="SAM" id="Phobius"/>
    </source>
</evidence>
<keyword evidence="2" id="KW-0472">Membrane</keyword>
<keyword evidence="4" id="KW-1185">Reference proteome</keyword>
<gene>
    <name evidence="3" type="ORF">L486_04462</name>
</gene>
<feature type="transmembrane region" description="Helical" evidence="2">
    <location>
        <begin position="152"/>
        <end position="173"/>
    </location>
</feature>
<feature type="region of interest" description="Disordered" evidence="1">
    <location>
        <begin position="43"/>
        <end position="69"/>
    </location>
</feature>
<protein>
    <recommendedName>
        <fullName evidence="5">Amine oxidase domain-containing protein</fullName>
    </recommendedName>
</protein>
<name>A0A1B9ISD0_9TREE</name>
<dbReference type="PANTHER" id="PTHR42923">
    <property type="entry name" value="PROTOPORPHYRINOGEN OXIDASE"/>
    <property type="match status" value="1"/>
</dbReference>
<accession>A0A1B9ISD0</accession>
<keyword evidence="2" id="KW-1133">Transmembrane helix</keyword>
<dbReference type="OrthoDB" id="1111734at2759"/>
<dbReference type="InterPro" id="IPR050464">
    <property type="entry name" value="Zeta_carotene_desat/Oxidored"/>
</dbReference>
<dbReference type="EMBL" id="KI669462">
    <property type="protein sequence ID" value="OCF58429.1"/>
    <property type="molecule type" value="Genomic_DNA"/>
</dbReference>
<proteinExistence type="predicted"/>
<dbReference type="Pfam" id="PF13450">
    <property type="entry name" value="NAD_binding_8"/>
    <property type="match status" value="1"/>
</dbReference>
<evidence type="ECO:0000256" key="1">
    <source>
        <dbReference type="SAM" id="MobiDB-lite"/>
    </source>
</evidence>
<evidence type="ECO:0000313" key="4">
    <source>
        <dbReference type="Proteomes" id="UP000092583"/>
    </source>
</evidence>
<keyword evidence="2" id="KW-0812">Transmembrane</keyword>
<evidence type="ECO:0008006" key="5">
    <source>
        <dbReference type="Google" id="ProtNLM"/>
    </source>
</evidence>